<feature type="domain" description="Beta-lactamase-like ARB-00930-like C-terminal" evidence="3">
    <location>
        <begin position="433"/>
        <end position="578"/>
    </location>
</feature>
<proteinExistence type="predicted"/>
<protein>
    <submittedName>
        <fullName evidence="4">Beta-lactamase/transpeptidase-like protein</fullName>
    </submittedName>
</protein>
<evidence type="ECO:0000256" key="1">
    <source>
        <dbReference type="SAM" id="SignalP"/>
    </source>
</evidence>
<gene>
    <name evidence="4" type="ORF">CC80DRAFT_169880</name>
</gene>
<keyword evidence="5" id="KW-1185">Reference proteome</keyword>
<keyword evidence="1" id="KW-0732">Signal</keyword>
<dbReference type="InterPro" id="IPR012338">
    <property type="entry name" value="Beta-lactam/transpept-like"/>
</dbReference>
<sequence length="579" mass="62112">MHRYPSIILPLLLLAPLRLTTAFCPLHGPAFPLPKDPSASKAVQTALGKLAATFDAGLKDPTNAVTNSSTVSVHIYTTSSDTPLFEFHHSGANLNTSVGVKKVDSHSIWRIASISKLVTVYLVLKEVGDRYWDVAVAEVLPELKKDGKGKGSGRENPIEDTDWAEVTLGTLAGQVSGVVSNLIYTAGANALYDNSSKAADLGLPPLTASETPLCRVSNAGFTCTREQFLGALDTRPPVWRANTQPLYANTHFVILGYALESLAGKPMLDILQSLVDALGLDVLTPKLPDVSRAMIPGTLETSGFLGQLGEAWPMGGLYSTFNDLAKMGRSMLKSTFLSPNTTRAWLKPTAFISDLRGAVGRPWEIYRVDTKAARGVIDVYGKGGDYGPSYSTWFGLVPDYDVGFIVGVGGKGNKRWLTTQIADILFPALEEAARLETDAAYAGSYKVAANGTASKITLTTEAGMPGLGVTEFTSRGVDVLEALGQVYGVPASTENFRLFPTNLERSVGDGTTEVAWRGVVNAAFPNEQQSPWGACTAWFNVDGLAYGHYSLDSIVFTLGADGKVTKIRPRAFKVDYLRE</sequence>
<evidence type="ECO:0000259" key="3">
    <source>
        <dbReference type="Pfam" id="PF26335"/>
    </source>
</evidence>
<dbReference type="Pfam" id="PF26335">
    <property type="entry name" value="ARB_00930_C"/>
    <property type="match status" value="1"/>
</dbReference>
<dbReference type="EMBL" id="ML977008">
    <property type="protein sequence ID" value="KAF1952754.1"/>
    <property type="molecule type" value="Genomic_DNA"/>
</dbReference>
<dbReference type="InterPro" id="IPR058664">
    <property type="entry name" value="ARB_00930-like_C"/>
</dbReference>
<evidence type="ECO:0000313" key="5">
    <source>
        <dbReference type="Proteomes" id="UP000800035"/>
    </source>
</evidence>
<accession>A0A6A5TKP4</accession>
<evidence type="ECO:0000313" key="4">
    <source>
        <dbReference type="EMBL" id="KAF1952754.1"/>
    </source>
</evidence>
<feature type="domain" description="Beta-lactamase-related" evidence="2">
    <location>
        <begin position="101"/>
        <end position="406"/>
    </location>
</feature>
<dbReference type="PANTHER" id="PTHR22935">
    <property type="entry name" value="PENICILLIN-BINDING PROTEIN"/>
    <property type="match status" value="1"/>
</dbReference>
<dbReference type="InterPro" id="IPR001466">
    <property type="entry name" value="Beta-lactam-related"/>
</dbReference>
<dbReference type="Pfam" id="PF00144">
    <property type="entry name" value="Beta-lactamase"/>
    <property type="match status" value="1"/>
</dbReference>
<dbReference type="Gene3D" id="3.40.710.10">
    <property type="entry name" value="DD-peptidase/beta-lactamase superfamily"/>
    <property type="match status" value="1"/>
</dbReference>
<feature type="chain" id="PRO_5025618042" evidence="1">
    <location>
        <begin position="23"/>
        <end position="579"/>
    </location>
</feature>
<dbReference type="PANTHER" id="PTHR22935:SF97">
    <property type="entry name" value="BETA-LACTAMASE-RELATED DOMAIN-CONTAINING PROTEIN"/>
    <property type="match status" value="1"/>
</dbReference>
<name>A0A6A5TKP4_9PLEO</name>
<dbReference type="InterPro" id="IPR051478">
    <property type="entry name" value="Beta-lactamase-like_AB/R"/>
</dbReference>
<feature type="signal peptide" evidence="1">
    <location>
        <begin position="1"/>
        <end position="22"/>
    </location>
</feature>
<dbReference type="OrthoDB" id="10250282at2759"/>
<organism evidence="4 5">
    <name type="scientific">Byssothecium circinans</name>
    <dbReference type="NCBI Taxonomy" id="147558"/>
    <lineage>
        <taxon>Eukaryota</taxon>
        <taxon>Fungi</taxon>
        <taxon>Dikarya</taxon>
        <taxon>Ascomycota</taxon>
        <taxon>Pezizomycotina</taxon>
        <taxon>Dothideomycetes</taxon>
        <taxon>Pleosporomycetidae</taxon>
        <taxon>Pleosporales</taxon>
        <taxon>Massarineae</taxon>
        <taxon>Massarinaceae</taxon>
        <taxon>Byssothecium</taxon>
    </lineage>
</organism>
<reference evidence="4" key="1">
    <citation type="journal article" date="2020" name="Stud. Mycol.">
        <title>101 Dothideomycetes genomes: a test case for predicting lifestyles and emergence of pathogens.</title>
        <authorList>
            <person name="Haridas S."/>
            <person name="Albert R."/>
            <person name="Binder M."/>
            <person name="Bloem J."/>
            <person name="Labutti K."/>
            <person name="Salamov A."/>
            <person name="Andreopoulos B."/>
            <person name="Baker S."/>
            <person name="Barry K."/>
            <person name="Bills G."/>
            <person name="Bluhm B."/>
            <person name="Cannon C."/>
            <person name="Castanera R."/>
            <person name="Culley D."/>
            <person name="Daum C."/>
            <person name="Ezra D."/>
            <person name="Gonzalez J."/>
            <person name="Henrissat B."/>
            <person name="Kuo A."/>
            <person name="Liang C."/>
            <person name="Lipzen A."/>
            <person name="Lutzoni F."/>
            <person name="Magnuson J."/>
            <person name="Mondo S."/>
            <person name="Nolan M."/>
            <person name="Ohm R."/>
            <person name="Pangilinan J."/>
            <person name="Park H.-J."/>
            <person name="Ramirez L."/>
            <person name="Alfaro M."/>
            <person name="Sun H."/>
            <person name="Tritt A."/>
            <person name="Yoshinaga Y."/>
            <person name="Zwiers L.-H."/>
            <person name="Turgeon B."/>
            <person name="Goodwin S."/>
            <person name="Spatafora J."/>
            <person name="Crous P."/>
            <person name="Grigoriev I."/>
        </authorList>
    </citation>
    <scope>NUCLEOTIDE SEQUENCE</scope>
    <source>
        <strain evidence="4">CBS 675.92</strain>
    </source>
</reference>
<dbReference type="SUPFAM" id="SSF56601">
    <property type="entry name" value="beta-lactamase/transpeptidase-like"/>
    <property type="match status" value="1"/>
</dbReference>
<evidence type="ECO:0000259" key="2">
    <source>
        <dbReference type="Pfam" id="PF00144"/>
    </source>
</evidence>
<dbReference type="AlphaFoldDB" id="A0A6A5TKP4"/>
<dbReference type="Proteomes" id="UP000800035">
    <property type="component" value="Unassembled WGS sequence"/>
</dbReference>